<evidence type="ECO:0000256" key="1">
    <source>
        <dbReference type="ARBA" id="ARBA00004519"/>
    </source>
</evidence>
<feature type="chain" id="PRO_5020839029" evidence="3">
    <location>
        <begin position="20"/>
        <end position="381"/>
    </location>
</feature>
<dbReference type="InterPro" id="IPR058624">
    <property type="entry name" value="MdtA-like_HH"/>
</dbReference>
<organism evidence="8 9">
    <name type="scientific">Ferrimonas sediminicola</name>
    <dbReference type="NCBI Taxonomy" id="2569538"/>
    <lineage>
        <taxon>Bacteria</taxon>
        <taxon>Pseudomonadati</taxon>
        <taxon>Pseudomonadota</taxon>
        <taxon>Gammaproteobacteria</taxon>
        <taxon>Alteromonadales</taxon>
        <taxon>Ferrimonadaceae</taxon>
        <taxon>Ferrimonas</taxon>
    </lineage>
</organism>
<dbReference type="Gene3D" id="2.40.50.100">
    <property type="match status" value="1"/>
</dbReference>
<keyword evidence="3" id="KW-0732">Signal</keyword>
<feature type="domain" description="Multidrug resistance protein MdtA-like barrel-sandwich hybrid" evidence="5">
    <location>
        <begin position="64"/>
        <end position="203"/>
    </location>
</feature>
<sequence length="381" mass="40307">MRHSLTLATAVTVALSLSACGNEKPAAQSPSGPRAAQVNVVTVTPHAQPITVELPGRSRAYLNAEVRPQVSGVITARSFVEGGMVEAGQSLYQIDAAPYEAALISAKADLERAKASELSTRATYNRYKELIHTSSISKQDLDLAQAAWMEAKASVEMARAAINQAEINLGYTRVAAPISGHISRSAVTPGALVTANQGQPLAQISQLDPINVDIVQSSTEMLKLKSQLASGKLTQSDTTQVTLVLEDGTEYAHPGTLKFAEVTVDEGTGSVSLRAEFPNPDGLLLPGMFVRSRMVVGTDPQAMLVPQKAVTRNPKGQGVAMVVNGDNQVEARVVTTAEAIDHQWRITAGLQPGDKVITEGLQKVRPGATVVAQEITQMASK</sequence>
<dbReference type="PROSITE" id="PS51257">
    <property type="entry name" value="PROKAR_LIPOPROTEIN"/>
    <property type="match status" value="1"/>
</dbReference>
<dbReference type="PANTHER" id="PTHR30158">
    <property type="entry name" value="ACRA/E-RELATED COMPONENT OF DRUG EFFLUX TRANSPORTER"/>
    <property type="match status" value="1"/>
</dbReference>
<dbReference type="Pfam" id="PF25917">
    <property type="entry name" value="BSH_RND"/>
    <property type="match status" value="1"/>
</dbReference>
<dbReference type="NCBIfam" id="TIGR01730">
    <property type="entry name" value="RND_mfp"/>
    <property type="match status" value="1"/>
</dbReference>
<dbReference type="Pfam" id="PF25967">
    <property type="entry name" value="RND-MFP_C"/>
    <property type="match status" value="1"/>
</dbReference>
<dbReference type="GO" id="GO:0046677">
    <property type="term" value="P:response to antibiotic"/>
    <property type="evidence" value="ECO:0007669"/>
    <property type="project" value="TreeGrafter"/>
</dbReference>
<dbReference type="GO" id="GO:0022857">
    <property type="term" value="F:transmembrane transporter activity"/>
    <property type="evidence" value="ECO:0007669"/>
    <property type="project" value="InterPro"/>
</dbReference>
<accession>A0A4V5NYE6</accession>
<dbReference type="PANTHER" id="PTHR30158:SF3">
    <property type="entry name" value="MULTIDRUG EFFLUX PUMP SUBUNIT ACRA-RELATED"/>
    <property type="match status" value="1"/>
</dbReference>
<dbReference type="Gene3D" id="1.10.287.470">
    <property type="entry name" value="Helix hairpin bin"/>
    <property type="match status" value="1"/>
</dbReference>
<dbReference type="InterPro" id="IPR058626">
    <property type="entry name" value="MdtA-like_b-barrel"/>
</dbReference>
<evidence type="ECO:0000259" key="5">
    <source>
        <dbReference type="Pfam" id="PF25917"/>
    </source>
</evidence>
<dbReference type="InterPro" id="IPR058627">
    <property type="entry name" value="MdtA-like_C"/>
</dbReference>
<dbReference type="AlphaFoldDB" id="A0A4V5NYE6"/>
<feature type="signal peptide" evidence="3">
    <location>
        <begin position="1"/>
        <end position="19"/>
    </location>
</feature>
<dbReference type="GO" id="GO:0005886">
    <property type="term" value="C:plasma membrane"/>
    <property type="evidence" value="ECO:0007669"/>
    <property type="project" value="UniProtKB-SubCell"/>
</dbReference>
<dbReference type="Gene3D" id="2.40.420.20">
    <property type="match status" value="1"/>
</dbReference>
<dbReference type="InterPro" id="IPR006143">
    <property type="entry name" value="RND_pump_MFP"/>
</dbReference>
<evidence type="ECO:0000256" key="2">
    <source>
        <dbReference type="ARBA" id="ARBA00009477"/>
    </source>
</evidence>
<dbReference type="Gene3D" id="2.40.30.170">
    <property type="match status" value="1"/>
</dbReference>
<comment type="similarity">
    <text evidence="2">Belongs to the membrane fusion protein (MFP) (TC 8.A.1) family.</text>
</comment>
<dbReference type="EMBL" id="SWCI01000003">
    <property type="protein sequence ID" value="TKB49879.1"/>
    <property type="molecule type" value="Genomic_DNA"/>
</dbReference>
<dbReference type="InterPro" id="IPR058625">
    <property type="entry name" value="MdtA-like_BSH"/>
</dbReference>
<evidence type="ECO:0000259" key="7">
    <source>
        <dbReference type="Pfam" id="PF25967"/>
    </source>
</evidence>
<dbReference type="SUPFAM" id="SSF111369">
    <property type="entry name" value="HlyD-like secretion proteins"/>
    <property type="match status" value="1"/>
</dbReference>
<feature type="domain" description="Multidrug resistance protein MdtA-like C-terminal permuted SH3" evidence="7">
    <location>
        <begin position="301"/>
        <end position="363"/>
    </location>
</feature>
<feature type="domain" description="Multidrug resistance protein MdtA-like beta-barrel" evidence="6">
    <location>
        <begin position="209"/>
        <end position="297"/>
    </location>
</feature>
<comment type="subcellular location">
    <subcellularLocation>
        <location evidence="1">Cell inner membrane</location>
        <topology evidence="1">Lipid-anchor</topology>
    </subcellularLocation>
</comment>
<evidence type="ECO:0000259" key="4">
    <source>
        <dbReference type="Pfam" id="PF25876"/>
    </source>
</evidence>
<evidence type="ECO:0000256" key="3">
    <source>
        <dbReference type="SAM" id="SignalP"/>
    </source>
</evidence>
<dbReference type="Pfam" id="PF25944">
    <property type="entry name" value="Beta-barrel_RND"/>
    <property type="match status" value="1"/>
</dbReference>
<keyword evidence="9" id="KW-1185">Reference proteome</keyword>
<dbReference type="RefSeq" id="WP_136852428.1">
    <property type="nucleotide sequence ID" value="NZ_SWCI01000003.1"/>
</dbReference>
<evidence type="ECO:0000313" key="9">
    <source>
        <dbReference type="Proteomes" id="UP000305674"/>
    </source>
</evidence>
<dbReference type="FunFam" id="2.40.420.20:FF:000001">
    <property type="entry name" value="Efflux RND transporter periplasmic adaptor subunit"/>
    <property type="match status" value="1"/>
</dbReference>
<dbReference type="OrthoDB" id="9800613at2"/>
<dbReference type="Pfam" id="PF25876">
    <property type="entry name" value="HH_MFP_RND"/>
    <property type="match status" value="1"/>
</dbReference>
<feature type="domain" description="Multidrug resistance protein MdtA-like alpha-helical hairpin" evidence="4">
    <location>
        <begin position="103"/>
        <end position="172"/>
    </location>
</feature>
<proteinExistence type="inferred from homology"/>
<evidence type="ECO:0000313" key="8">
    <source>
        <dbReference type="EMBL" id="TKB49879.1"/>
    </source>
</evidence>
<reference evidence="8 9" key="1">
    <citation type="submission" date="2019-04" db="EMBL/GenBank/DDBJ databases">
        <authorList>
            <person name="Hwang J.C."/>
        </authorList>
    </citation>
    <scope>NUCLEOTIDE SEQUENCE [LARGE SCALE GENOMIC DNA]</scope>
    <source>
        <strain evidence="8 9">IMCC35001</strain>
    </source>
</reference>
<name>A0A4V5NYE6_9GAMM</name>
<protein>
    <submittedName>
        <fullName evidence="8">Efflux RND transporter periplasmic adaptor subunit</fullName>
    </submittedName>
</protein>
<comment type="caution">
    <text evidence="8">The sequence shown here is derived from an EMBL/GenBank/DDBJ whole genome shotgun (WGS) entry which is preliminary data.</text>
</comment>
<evidence type="ECO:0000259" key="6">
    <source>
        <dbReference type="Pfam" id="PF25944"/>
    </source>
</evidence>
<gene>
    <name evidence="8" type="ORF">FCL40_06920</name>
</gene>
<dbReference type="Proteomes" id="UP000305674">
    <property type="component" value="Unassembled WGS sequence"/>
</dbReference>